<name>A0A453SJV4_AEGTS</name>
<accession>A0A453SJV4</accession>
<feature type="compositionally biased region" description="Basic and acidic residues" evidence="1">
    <location>
        <begin position="515"/>
        <end position="529"/>
    </location>
</feature>
<feature type="region of interest" description="Disordered" evidence="1">
    <location>
        <begin position="509"/>
        <end position="529"/>
    </location>
</feature>
<keyword evidence="4" id="KW-1185">Reference proteome</keyword>
<feature type="chain" id="PRO_5019105507" evidence="2">
    <location>
        <begin position="22"/>
        <end position="547"/>
    </location>
</feature>
<keyword evidence="2" id="KW-0732">Signal</keyword>
<evidence type="ECO:0000256" key="1">
    <source>
        <dbReference type="SAM" id="MobiDB-lite"/>
    </source>
</evidence>
<evidence type="ECO:0000313" key="3">
    <source>
        <dbReference type="EnsemblPlants" id="AET7Gv20973400.1"/>
    </source>
</evidence>
<dbReference type="AlphaFoldDB" id="A0A453SJV4"/>
<feature type="signal peptide" evidence="2">
    <location>
        <begin position="1"/>
        <end position="21"/>
    </location>
</feature>
<reference evidence="3" key="5">
    <citation type="journal article" date="2021" name="G3 (Bethesda)">
        <title>Aegilops tauschii genome assembly Aet v5.0 features greater sequence contiguity and improved annotation.</title>
        <authorList>
            <person name="Wang L."/>
            <person name="Zhu T."/>
            <person name="Rodriguez J.C."/>
            <person name="Deal K.R."/>
            <person name="Dubcovsky J."/>
            <person name="McGuire P.E."/>
            <person name="Lux T."/>
            <person name="Spannagl M."/>
            <person name="Mayer K.F.X."/>
            <person name="Baldrich P."/>
            <person name="Meyers B.C."/>
            <person name="Huo N."/>
            <person name="Gu Y.Q."/>
            <person name="Zhou H."/>
            <person name="Devos K.M."/>
            <person name="Bennetzen J.L."/>
            <person name="Unver T."/>
            <person name="Budak H."/>
            <person name="Gulick P.J."/>
            <person name="Galiba G."/>
            <person name="Kalapos B."/>
            <person name="Nelson D.R."/>
            <person name="Li P."/>
            <person name="You F.M."/>
            <person name="Luo M.C."/>
            <person name="Dvorak J."/>
        </authorList>
    </citation>
    <scope>NUCLEOTIDE SEQUENCE [LARGE SCALE GENOMIC DNA]</scope>
    <source>
        <strain evidence="3">cv. AL8/78</strain>
    </source>
</reference>
<protein>
    <submittedName>
        <fullName evidence="3">Uncharacterized protein</fullName>
    </submittedName>
</protein>
<sequence length="547" mass="58843">MDALPWRATLLCSLAWLVGHGRDALLVPEVVGGINGGLHLGELLVVAEEVALAPEPGVLGGAEVVLQRVLPDVQVPEVDVRLPRVLRHVVRHEPVEPVQPARRRRPAVGAHPVRDVLDHVQHPAPVRVRGGVLGHAAHEPAVRLQHDHPGALHREPAGVDLLPHRLGDGAPDVVGLALAEGGRAGGSRQEHVLHRLAVGEAEEGQRRRLQPRHGLAVGARHVQLREAVAHRRGERAALAEVQRPEHGLLPRHHHRDRELAGERRRHVLPFREDVDGALLQRLGDVEHCHRGRDWHQLHLPREHHAEVAAAAAADGPEQVLPHAGPVEEIPVGVHQLGVHHPVDGEPVLAHHHANPSTAEVAAHADGGALAGREREAGVVLGDGVVELPDGGAGLDPRRGRRLVDADGPERREVEQAEHLLPRRPVRQALVVVPAAAHAEAHAVAAAAPDGGLHVRRVGGRDDAQRLGRGVDELGVLDVVDQHAGEAAGALRVHQLAGDLVPHALEEVVGGGHGRNCGEEEAREERERQASASERSHFLLLLLWLLRK</sequence>
<dbReference type="Gramene" id="AET7Gv20973400.1">
    <property type="protein sequence ID" value="AET7Gv20973400.1"/>
    <property type="gene ID" value="AET7Gv20973400"/>
</dbReference>
<organism evidence="3 4">
    <name type="scientific">Aegilops tauschii subsp. strangulata</name>
    <name type="common">Goatgrass</name>
    <dbReference type="NCBI Taxonomy" id="200361"/>
    <lineage>
        <taxon>Eukaryota</taxon>
        <taxon>Viridiplantae</taxon>
        <taxon>Streptophyta</taxon>
        <taxon>Embryophyta</taxon>
        <taxon>Tracheophyta</taxon>
        <taxon>Spermatophyta</taxon>
        <taxon>Magnoliopsida</taxon>
        <taxon>Liliopsida</taxon>
        <taxon>Poales</taxon>
        <taxon>Poaceae</taxon>
        <taxon>BOP clade</taxon>
        <taxon>Pooideae</taxon>
        <taxon>Triticodae</taxon>
        <taxon>Triticeae</taxon>
        <taxon>Triticinae</taxon>
        <taxon>Aegilops</taxon>
    </lineage>
</organism>
<reference evidence="3" key="3">
    <citation type="journal article" date="2017" name="Nature">
        <title>Genome sequence of the progenitor of the wheat D genome Aegilops tauschii.</title>
        <authorList>
            <person name="Luo M.C."/>
            <person name="Gu Y.Q."/>
            <person name="Puiu D."/>
            <person name="Wang H."/>
            <person name="Twardziok S.O."/>
            <person name="Deal K.R."/>
            <person name="Huo N."/>
            <person name="Zhu T."/>
            <person name="Wang L."/>
            <person name="Wang Y."/>
            <person name="McGuire P.E."/>
            <person name="Liu S."/>
            <person name="Long H."/>
            <person name="Ramasamy R.K."/>
            <person name="Rodriguez J.C."/>
            <person name="Van S.L."/>
            <person name="Yuan L."/>
            <person name="Wang Z."/>
            <person name="Xia Z."/>
            <person name="Xiao L."/>
            <person name="Anderson O.D."/>
            <person name="Ouyang S."/>
            <person name="Liang Y."/>
            <person name="Zimin A.V."/>
            <person name="Pertea G."/>
            <person name="Qi P."/>
            <person name="Bennetzen J.L."/>
            <person name="Dai X."/>
            <person name="Dawson M.W."/>
            <person name="Muller H.G."/>
            <person name="Kugler K."/>
            <person name="Rivarola-Duarte L."/>
            <person name="Spannagl M."/>
            <person name="Mayer K.F.X."/>
            <person name="Lu F.H."/>
            <person name="Bevan M.W."/>
            <person name="Leroy P."/>
            <person name="Li P."/>
            <person name="You F.M."/>
            <person name="Sun Q."/>
            <person name="Liu Z."/>
            <person name="Lyons E."/>
            <person name="Wicker T."/>
            <person name="Salzberg S.L."/>
            <person name="Devos K.M."/>
            <person name="Dvorak J."/>
        </authorList>
    </citation>
    <scope>NUCLEOTIDE SEQUENCE [LARGE SCALE GENOMIC DNA]</scope>
    <source>
        <strain evidence="3">cv. AL8/78</strain>
    </source>
</reference>
<proteinExistence type="predicted"/>
<reference evidence="4" key="1">
    <citation type="journal article" date="2014" name="Science">
        <title>Ancient hybridizations among the ancestral genomes of bread wheat.</title>
        <authorList>
            <consortium name="International Wheat Genome Sequencing Consortium,"/>
            <person name="Marcussen T."/>
            <person name="Sandve S.R."/>
            <person name="Heier L."/>
            <person name="Spannagl M."/>
            <person name="Pfeifer M."/>
            <person name="Jakobsen K.S."/>
            <person name="Wulff B.B."/>
            <person name="Steuernagel B."/>
            <person name="Mayer K.F."/>
            <person name="Olsen O.A."/>
        </authorList>
    </citation>
    <scope>NUCLEOTIDE SEQUENCE [LARGE SCALE GENOMIC DNA]</scope>
    <source>
        <strain evidence="4">cv. AL8/78</strain>
    </source>
</reference>
<reference evidence="3" key="4">
    <citation type="submission" date="2019-03" db="UniProtKB">
        <authorList>
            <consortium name="EnsemblPlants"/>
        </authorList>
    </citation>
    <scope>IDENTIFICATION</scope>
</reference>
<dbReference type="Proteomes" id="UP000015105">
    <property type="component" value="Chromosome 7D"/>
</dbReference>
<dbReference type="EnsemblPlants" id="AET7Gv20973400.1">
    <property type="protein sequence ID" value="AET7Gv20973400.1"/>
    <property type="gene ID" value="AET7Gv20973400"/>
</dbReference>
<reference evidence="4" key="2">
    <citation type="journal article" date="2017" name="Nat. Plants">
        <title>The Aegilops tauschii genome reveals multiple impacts of transposons.</title>
        <authorList>
            <person name="Zhao G."/>
            <person name="Zou C."/>
            <person name="Li K."/>
            <person name="Wang K."/>
            <person name="Li T."/>
            <person name="Gao L."/>
            <person name="Zhang X."/>
            <person name="Wang H."/>
            <person name="Yang Z."/>
            <person name="Liu X."/>
            <person name="Jiang W."/>
            <person name="Mao L."/>
            <person name="Kong X."/>
            <person name="Jiao Y."/>
            <person name="Jia J."/>
        </authorList>
    </citation>
    <scope>NUCLEOTIDE SEQUENCE [LARGE SCALE GENOMIC DNA]</scope>
    <source>
        <strain evidence="4">cv. AL8/78</strain>
    </source>
</reference>
<evidence type="ECO:0000313" key="4">
    <source>
        <dbReference type="Proteomes" id="UP000015105"/>
    </source>
</evidence>
<evidence type="ECO:0000256" key="2">
    <source>
        <dbReference type="SAM" id="SignalP"/>
    </source>
</evidence>